<proteinExistence type="inferred from homology"/>
<dbReference type="EMBL" id="JARVKF010000299">
    <property type="protein sequence ID" value="KAK9419723.1"/>
    <property type="molecule type" value="Genomic_DNA"/>
</dbReference>
<dbReference type="InterPro" id="IPR020843">
    <property type="entry name" value="ER"/>
</dbReference>
<dbReference type="InterPro" id="IPR013149">
    <property type="entry name" value="ADH-like_C"/>
</dbReference>
<keyword evidence="5" id="KW-1185">Reference proteome</keyword>
<dbReference type="InterPro" id="IPR047122">
    <property type="entry name" value="Trans-enoyl_RdTase-like"/>
</dbReference>
<dbReference type="Pfam" id="PF00107">
    <property type="entry name" value="ADH_zinc_N"/>
    <property type="match status" value="1"/>
</dbReference>
<accession>A0ABR2UYG8</accession>
<protein>
    <submittedName>
        <fullName evidence="4">Zinc binding dehydrogenase</fullName>
    </submittedName>
</protein>
<feature type="domain" description="Enoyl reductase (ER)" evidence="3">
    <location>
        <begin position="11"/>
        <end position="291"/>
    </location>
</feature>
<evidence type="ECO:0000313" key="4">
    <source>
        <dbReference type="EMBL" id="KAK9419723.1"/>
    </source>
</evidence>
<evidence type="ECO:0000259" key="3">
    <source>
        <dbReference type="SMART" id="SM00829"/>
    </source>
</evidence>
<comment type="similarity">
    <text evidence="1">Belongs to the zinc-containing alcohol dehydrogenase family.</text>
</comment>
<dbReference type="PANTHER" id="PTHR45348:SF2">
    <property type="entry name" value="ZINC-TYPE ALCOHOL DEHYDROGENASE-LIKE PROTEIN C2E1P3.01"/>
    <property type="match status" value="1"/>
</dbReference>
<dbReference type="SMART" id="SM00829">
    <property type="entry name" value="PKS_ER"/>
    <property type="match status" value="1"/>
</dbReference>
<reference evidence="4 5" key="1">
    <citation type="journal article" date="2024" name="J. Plant Pathol.">
        <title>Sequence and assembly of the genome of Seiridium unicorne, isolate CBS 538.82, causal agent of cypress canker disease.</title>
        <authorList>
            <person name="Scali E."/>
            <person name="Rocca G.D."/>
            <person name="Danti R."/>
            <person name="Garbelotto M."/>
            <person name="Barberini S."/>
            <person name="Baroncelli R."/>
            <person name="Emiliani G."/>
        </authorList>
    </citation>
    <scope>NUCLEOTIDE SEQUENCE [LARGE SCALE GENOMIC DNA]</scope>
    <source>
        <strain evidence="4 5">BM-138-508</strain>
    </source>
</reference>
<dbReference type="Gene3D" id="3.40.50.720">
    <property type="entry name" value="NAD(P)-binding Rossmann-like Domain"/>
    <property type="match status" value="1"/>
</dbReference>
<evidence type="ECO:0000256" key="2">
    <source>
        <dbReference type="ARBA" id="ARBA00023002"/>
    </source>
</evidence>
<dbReference type="SUPFAM" id="SSF50129">
    <property type="entry name" value="GroES-like"/>
    <property type="match status" value="1"/>
</dbReference>
<dbReference type="Gene3D" id="3.90.180.10">
    <property type="entry name" value="Medium-chain alcohol dehydrogenases, catalytic domain"/>
    <property type="match status" value="1"/>
</dbReference>
<dbReference type="PANTHER" id="PTHR45348">
    <property type="entry name" value="HYPOTHETICAL OXIDOREDUCTASE (EUROFUNG)"/>
    <property type="match status" value="1"/>
</dbReference>
<evidence type="ECO:0000256" key="1">
    <source>
        <dbReference type="ARBA" id="ARBA00008072"/>
    </source>
</evidence>
<organism evidence="4 5">
    <name type="scientific">Seiridium unicorne</name>
    <dbReference type="NCBI Taxonomy" id="138068"/>
    <lineage>
        <taxon>Eukaryota</taxon>
        <taxon>Fungi</taxon>
        <taxon>Dikarya</taxon>
        <taxon>Ascomycota</taxon>
        <taxon>Pezizomycotina</taxon>
        <taxon>Sordariomycetes</taxon>
        <taxon>Xylariomycetidae</taxon>
        <taxon>Amphisphaeriales</taxon>
        <taxon>Sporocadaceae</taxon>
        <taxon>Seiridium</taxon>
    </lineage>
</organism>
<evidence type="ECO:0000313" key="5">
    <source>
        <dbReference type="Proteomes" id="UP001408356"/>
    </source>
</evidence>
<dbReference type="InterPro" id="IPR013154">
    <property type="entry name" value="ADH-like_N"/>
</dbReference>
<dbReference type="InterPro" id="IPR036291">
    <property type="entry name" value="NAD(P)-bd_dom_sf"/>
</dbReference>
<dbReference type="Pfam" id="PF08240">
    <property type="entry name" value="ADH_N"/>
    <property type="match status" value="1"/>
</dbReference>
<dbReference type="SUPFAM" id="SSF51735">
    <property type="entry name" value="NAD(P)-binding Rossmann-fold domains"/>
    <property type="match status" value="1"/>
</dbReference>
<keyword evidence="2" id="KW-0560">Oxidoreductase</keyword>
<dbReference type="InterPro" id="IPR011032">
    <property type="entry name" value="GroES-like_sf"/>
</dbReference>
<dbReference type="CDD" id="cd08249">
    <property type="entry name" value="enoyl_reductase_like"/>
    <property type="match status" value="1"/>
</dbReference>
<dbReference type="Proteomes" id="UP001408356">
    <property type="component" value="Unassembled WGS sequence"/>
</dbReference>
<name>A0ABR2UYG8_9PEZI</name>
<gene>
    <name evidence="4" type="ORF">SUNI508_07209</name>
</gene>
<comment type="caution">
    <text evidence="4">The sequence shown here is derived from an EMBL/GenBank/DDBJ whole genome shotgun (WGS) entry which is preliminary data.</text>
</comment>
<sequence length="352" mass="37444">MSHQDVQNHCAVLPHLKAHPMIITTSPIPVPIGSEVLIRVHAVAVNPADWAVQTLGVVIKPEAYPYVNGVDVAGEILSVGPSQKRFKPRDRVTATAMAYTKSENKYGGFQEYMIGVEPLMAHIPDHISYAEGAVLPLGLTTAAAMLYSPELMGLDVPKIGTPVNSKKKIVVVWGGSSSVGSNAIQTAKAAGYIVAATASEKHHDFMRDIGVDYVYDYTKEGVVDEIVAALKGKEEVAGVFDAIYAESTIRSCAEIAHRLEGNKIVGTVLAPGMPVPGDLPADVRTIVNGVVRLNQTETGKAIWVEWLGGALADGSMKCKPDPDIVGRGLKKIQDAVDAIPKGVSGRKLVVEL</sequence>